<evidence type="ECO:0000313" key="1">
    <source>
        <dbReference type="EMBL" id="JAD65570.1"/>
    </source>
</evidence>
<proteinExistence type="predicted"/>
<reference evidence="1" key="2">
    <citation type="journal article" date="2015" name="Data Brief">
        <title>Shoot transcriptome of the giant reed, Arundo donax.</title>
        <authorList>
            <person name="Barrero R.A."/>
            <person name="Guerrero F.D."/>
            <person name="Moolhuijzen P."/>
            <person name="Goolsby J.A."/>
            <person name="Tidwell J."/>
            <person name="Bellgard S.E."/>
            <person name="Bellgard M.I."/>
        </authorList>
    </citation>
    <scope>NUCLEOTIDE SEQUENCE</scope>
    <source>
        <tissue evidence="1">Shoot tissue taken approximately 20 cm above the soil surface</tissue>
    </source>
</reference>
<reference evidence="1" key="1">
    <citation type="submission" date="2014-09" db="EMBL/GenBank/DDBJ databases">
        <authorList>
            <person name="Magalhaes I.L.F."/>
            <person name="Oliveira U."/>
            <person name="Santos F.R."/>
            <person name="Vidigal T.H.D.A."/>
            <person name="Brescovit A.D."/>
            <person name="Santos A.J."/>
        </authorList>
    </citation>
    <scope>NUCLEOTIDE SEQUENCE</scope>
    <source>
        <tissue evidence="1">Shoot tissue taken approximately 20 cm above the soil surface</tissue>
    </source>
</reference>
<sequence>MVTKGKCRFCYTSYVYHPEGATSQLNRHIEKCTPYQNKLTRAKAQLTQGTLNFAPDEG</sequence>
<accession>A0A0A9BWM4</accession>
<protein>
    <recommendedName>
        <fullName evidence="2">BED-type domain-containing protein</fullName>
    </recommendedName>
</protein>
<evidence type="ECO:0008006" key="2">
    <source>
        <dbReference type="Google" id="ProtNLM"/>
    </source>
</evidence>
<dbReference type="EMBL" id="GBRH01232325">
    <property type="protein sequence ID" value="JAD65570.1"/>
    <property type="molecule type" value="Transcribed_RNA"/>
</dbReference>
<organism evidence="1">
    <name type="scientific">Arundo donax</name>
    <name type="common">Giant reed</name>
    <name type="synonym">Donax arundinaceus</name>
    <dbReference type="NCBI Taxonomy" id="35708"/>
    <lineage>
        <taxon>Eukaryota</taxon>
        <taxon>Viridiplantae</taxon>
        <taxon>Streptophyta</taxon>
        <taxon>Embryophyta</taxon>
        <taxon>Tracheophyta</taxon>
        <taxon>Spermatophyta</taxon>
        <taxon>Magnoliopsida</taxon>
        <taxon>Liliopsida</taxon>
        <taxon>Poales</taxon>
        <taxon>Poaceae</taxon>
        <taxon>PACMAD clade</taxon>
        <taxon>Arundinoideae</taxon>
        <taxon>Arundineae</taxon>
        <taxon>Arundo</taxon>
    </lineage>
</organism>
<dbReference type="AlphaFoldDB" id="A0A0A9BWM4"/>
<name>A0A0A9BWM4_ARUDO</name>